<proteinExistence type="predicted"/>
<sequence>MKGRGVRDVISVLLMIAVMALGVAAPAYAGQARHSHIHRSGLAAHLCATHDAVIAAPGHKLRAIGRHRYFAPIGQAMFYRDLSRRCQLKRTAHRHS</sequence>
<dbReference type="AlphaFoldDB" id="A0A7W4K9G0"/>
<comment type="caution">
    <text evidence="1">The sequence shown here is derived from an EMBL/GenBank/DDBJ whole genome shotgun (WGS) entry which is preliminary data.</text>
</comment>
<dbReference type="RefSeq" id="WP_182960513.1">
    <property type="nucleotide sequence ID" value="NZ_JABEQM010000013.1"/>
</dbReference>
<accession>A0A7W4K9G0</accession>
<name>A0A7W4K9G0_9PROT</name>
<evidence type="ECO:0000313" key="2">
    <source>
        <dbReference type="Proteomes" id="UP000578030"/>
    </source>
</evidence>
<organism evidence="1 2">
    <name type="scientific">Gluconacetobacter tumulisoli</name>
    <dbReference type="NCBI Taxonomy" id="1286189"/>
    <lineage>
        <taxon>Bacteria</taxon>
        <taxon>Pseudomonadati</taxon>
        <taxon>Pseudomonadota</taxon>
        <taxon>Alphaproteobacteria</taxon>
        <taxon>Acetobacterales</taxon>
        <taxon>Acetobacteraceae</taxon>
        <taxon>Gluconacetobacter</taxon>
    </lineage>
</organism>
<dbReference type="EMBL" id="JABEQM010000013">
    <property type="protein sequence ID" value="MBB2202803.1"/>
    <property type="molecule type" value="Genomic_DNA"/>
</dbReference>
<reference evidence="1 2" key="1">
    <citation type="submission" date="2020-04" db="EMBL/GenBank/DDBJ databases">
        <title>Description of novel Gluconacetobacter.</title>
        <authorList>
            <person name="Sombolestani A."/>
        </authorList>
    </citation>
    <scope>NUCLEOTIDE SEQUENCE [LARGE SCALE GENOMIC DNA]</scope>
    <source>
        <strain evidence="1 2">LMG 27802</strain>
    </source>
</reference>
<protein>
    <submittedName>
        <fullName evidence="1">Uncharacterized protein</fullName>
    </submittedName>
</protein>
<keyword evidence="2" id="KW-1185">Reference proteome</keyword>
<evidence type="ECO:0000313" key="1">
    <source>
        <dbReference type="EMBL" id="MBB2202803.1"/>
    </source>
</evidence>
<dbReference type="Proteomes" id="UP000578030">
    <property type="component" value="Unassembled WGS sequence"/>
</dbReference>
<gene>
    <name evidence="1" type="ORF">HLH28_14700</name>
</gene>